<keyword evidence="1" id="KW-0472">Membrane</keyword>
<evidence type="ECO:0000256" key="2">
    <source>
        <dbReference type="SAM" id="SignalP"/>
    </source>
</evidence>
<reference evidence="3" key="1">
    <citation type="submission" date="2023-10" db="EMBL/GenBank/DDBJ databases">
        <authorList>
            <person name="Chen Y."/>
            <person name="Shah S."/>
            <person name="Dougan E. K."/>
            <person name="Thang M."/>
            <person name="Chan C."/>
        </authorList>
    </citation>
    <scope>NUCLEOTIDE SEQUENCE [LARGE SCALE GENOMIC DNA]</scope>
</reference>
<feature type="transmembrane region" description="Helical" evidence="1">
    <location>
        <begin position="77"/>
        <end position="96"/>
    </location>
</feature>
<keyword evidence="1" id="KW-1133">Transmembrane helix</keyword>
<organism evidence="3 4">
    <name type="scientific">Prorocentrum cordatum</name>
    <dbReference type="NCBI Taxonomy" id="2364126"/>
    <lineage>
        <taxon>Eukaryota</taxon>
        <taxon>Sar</taxon>
        <taxon>Alveolata</taxon>
        <taxon>Dinophyceae</taxon>
        <taxon>Prorocentrales</taxon>
        <taxon>Prorocentraceae</taxon>
        <taxon>Prorocentrum</taxon>
    </lineage>
</organism>
<dbReference type="Proteomes" id="UP001189429">
    <property type="component" value="Unassembled WGS sequence"/>
</dbReference>
<sequence length="100" mass="9910">PPAAMARSSSALASTVVCAAALLLFAPAFVPGPVAGESPALRGGAPVAAAAVYGGLAGAVPEPAAAWSEQELNKAGLFFSVFFVFFFVAGLARMLTVGKL</sequence>
<feature type="non-terminal residue" evidence="3">
    <location>
        <position position="1"/>
    </location>
</feature>
<accession>A0ABN9WI77</accession>
<evidence type="ECO:0000313" key="3">
    <source>
        <dbReference type="EMBL" id="CAK0886190.1"/>
    </source>
</evidence>
<keyword evidence="1" id="KW-0812">Transmembrane</keyword>
<comment type="caution">
    <text evidence="3">The sequence shown here is derived from an EMBL/GenBank/DDBJ whole genome shotgun (WGS) entry which is preliminary data.</text>
</comment>
<protein>
    <submittedName>
        <fullName evidence="3">Uncharacterized protein</fullName>
    </submittedName>
</protein>
<keyword evidence="4" id="KW-1185">Reference proteome</keyword>
<evidence type="ECO:0000256" key="1">
    <source>
        <dbReference type="SAM" id="Phobius"/>
    </source>
</evidence>
<keyword evidence="2" id="KW-0732">Signal</keyword>
<feature type="signal peptide" evidence="2">
    <location>
        <begin position="1"/>
        <end position="36"/>
    </location>
</feature>
<evidence type="ECO:0000313" key="4">
    <source>
        <dbReference type="Proteomes" id="UP001189429"/>
    </source>
</evidence>
<name>A0ABN9WI77_9DINO</name>
<gene>
    <name evidence="3" type="ORF">PCOR1329_LOCUS67600</name>
</gene>
<dbReference type="EMBL" id="CAUYUJ010018769">
    <property type="protein sequence ID" value="CAK0886190.1"/>
    <property type="molecule type" value="Genomic_DNA"/>
</dbReference>
<feature type="chain" id="PRO_5045278223" evidence="2">
    <location>
        <begin position="37"/>
        <end position="100"/>
    </location>
</feature>
<proteinExistence type="predicted"/>